<feature type="transmembrane region" description="Helical" evidence="2">
    <location>
        <begin position="613"/>
        <end position="637"/>
    </location>
</feature>
<evidence type="ECO:0000313" key="3">
    <source>
        <dbReference type="EMBL" id="KAJ2895120.1"/>
    </source>
</evidence>
<name>A0AAD5WN82_9PEZI</name>
<feature type="region of interest" description="Disordered" evidence="1">
    <location>
        <begin position="23"/>
        <end position="74"/>
    </location>
</feature>
<dbReference type="AlphaFoldDB" id="A0AAD5WN82"/>
<reference evidence="3" key="1">
    <citation type="submission" date="2022-07" db="EMBL/GenBank/DDBJ databases">
        <title>Draft genome sequence of Zalerion maritima ATCC 34329, a (micro)plastics degrading marine fungus.</title>
        <authorList>
            <person name="Paco A."/>
            <person name="Goncalves M.F.M."/>
            <person name="Rocha-Santos T.A.P."/>
            <person name="Alves A."/>
        </authorList>
    </citation>
    <scope>NUCLEOTIDE SEQUENCE</scope>
    <source>
        <strain evidence="3">ATCC 34329</strain>
    </source>
</reference>
<gene>
    <name evidence="3" type="ORF">MKZ38_006888</name>
</gene>
<dbReference type="EMBL" id="JAKWBI020000426">
    <property type="protein sequence ID" value="KAJ2895120.1"/>
    <property type="molecule type" value="Genomic_DNA"/>
</dbReference>
<evidence type="ECO:0000313" key="4">
    <source>
        <dbReference type="Proteomes" id="UP001201980"/>
    </source>
</evidence>
<organism evidence="3 4">
    <name type="scientific">Zalerion maritima</name>
    <dbReference type="NCBI Taxonomy" id="339359"/>
    <lineage>
        <taxon>Eukaryota</taxon>
        <taxon>Fungi</taxon>
        <taxon>Dikarya</taxon>
        <taxon>Ascomycota</taxon>
        <taxon>Pezizomycotina</taxon>
        <taxon>Sordariomycetes</taxon>
        <taxon>Lulworthiomycetidae</taxon>
        <taxon>Lulworthiales</taxon>
        <taxon>Lulworthiaceae</taxon>
        <taxon>Zalerion</taxon>
    </lineage>
</organism>
<sequence>MPITPPLDTSYMESSFDISTAFRRSGVGGSSASPRVQFSTTAGTPNRGQPGREAATHHQSEQGHMNPTADTYDEDYDLFSMSPRPSSPAPSLEWSCGCDCHGCKPCRCENDGTTNDCECGCHACECCLIRPDSAAGDASTASTPETDLGVAVPQAESVPIEDIIQHRVGEEVRAQPAEFLGNVKGELHDAVYAATADIYRRRVQADMRQIRQDVVETIGREIFLEMREVKKRIAGMDEYMKETVMAGLCEMSGKVNEVAARITEVVNVVRGSSTDYVVLSSVNDVRYQVAELASQLHFGTAGSVGSGGEMASDFVLNSLFEVGQKIDHLTQEVVHRSGSLEMIVADEMGAVREDIEIVKKNVHTVPQDMERLASHLGILKWNLGGFEEAGGSHVVDANIETHGTVNNVETMVEDRLAALSGEVFRIGEKIREALELGKADGFLKMKRLIDEGIHASLSEVVENVSAVATTAQFETEMEKLVLPKEAPRPVELPYSGEKEVVVSSPATKTSKPEKLIAAKTSPKTSGTPAAYSDEKQVVSGPVVVASSSPPSPDISSAPVTAFATDFYLTKDAPIYPITAEYQTRRERQQKEELLVLRKELRRVTALRDHADEAAAILLVLLIVVIFVSLAFFTYIFFKSL</sequence>
<keyword evidence="2" id="KW-1133">Transmembrane helix</keyword>
<keyword evidence="2" id="KW-0472">Membrane</keyword>
<keyword evidence="2" id="KW-0812">Transmembrane</keyword>
<accession>A0AAD5WN82</accession>
<evidence type="ECO:0000256" key="1">
    <source>
        <dbReference type="SAM" id="MobiDB-lite"/>
    </source>
</evidence>
<proteinExistence type="predicted"/>
<protein>
    <submittedName>
        <fullName evidence="3">Uncharacterized protein</fullName>
    </submittedName>
</protein>
<dbReference type="Proteomes" id="UP001201980">
    <property type="component" value="Unassembled WGS sequence"/>
</dbReference>
<evidence type="ECO:0000256" key="2">
    <source>
        <dbReference type="SAM" id="Phobius"/>
    </source>
</evidence>
<feature type="compositionally biased region" description="Polar residues" evidence="1">
    <location>
        <begin position="30"/>
        <end position="47"/>
    </location>
</feature>
<comment type="caution">
    <text evidence="3">The sequence shown here is derived from an EMBL/GenBank/DDBJ whole genome shotgun (WGS) entry which is preliminary data.</text>
</comment>
<keyword evidence="4" id="KW-1185">Reference proteome</keyword>